<feature type="region of interest" description="Disordered" evidence="1">
    <location>
        <begin position="146"/>
        <end position="165"/>
    </location>
</feature>
<dbReference type="EMBL" id="PXWF02000309">
    <property type="protein sequence ID" value="PWF41747.1"/>
    <property type="molecule type" value="Genomic_DNA"/>
</dbReference>
<dbReference type="Proteomes" id="UP000241421">
    <property type="component" value="Unassembled WGS sequence"/>
</dbReference>
<feature type="compositionally biased region" description="Basic and acidic residues" evidence="1">
    <location>
        <begin position="25"/>
        <end position="56"/>
    </location>
</feature>
<name>A0A2U2HE93_9BURK</name>
<gene>
    <name evidence="2" type="ORF">C7C56_024050</name>
</gene>
<reference evidence="2 3" key="1">
    <citation type="submission" date="2018-04" db="EMBL/GenBank/DDBJ databases">
        <title>Massilia violaceinigra sp. nov., a novel purple-pigmented bacterium isolated from Tianshan glacier, Xinjiang, China.</title>
        <authorList>
            <person name="Wang H."/>
        </authorList>
    </citation>
    <scope>NUCLEOTIDE SEQUENCE [LARGE SCALE GENOMIC DNA]</scope>
    <source>
        <strain evidence="2 3">B448-2</strain>
    </source>
</reference>
<accession>A0A2U2HE93</accession>
<organism evidence="2 3">
    <name type="scientific">Massilia glaciei</name>
    <dbReference type="NCBI Taxonomy" id="1524097"/>
    <lineage>
        <taxon>Bacteria</taxon>
        <taxon>Pseudomonadati</taxon>
        <taxon>Pseudomonadota</taxon>
        <taxon>Betaproteobacteria</taxon>
        <taxon>Burkholderiales</taxon>
        <taxon>Oxalobacteraceae</taxon>
        <taxon>Telluria group</taxon>
        <taxon>Massilia</taxon>
    </lineage>
</organism>
<sequence length="251" mass="28734">MGLTAGVAAHAQAPYDASPNARDAYAGRDGRDYRDQRDARDYRDYRDQRGRRNAAREVDSVVFGKNGRREGEFRRTGRRQWEETDASGRVKYRFEQLRGDEATIHLVDRSRGVNLELDLRARQVMFSDRRNRRHAMYQILMVGDASSSRPGYGQPQGQSQEGMSTRNVQSVVFGNGSQRKGEFRMTGRGQWQELDASGRFKYAFNEVQRDEGAIYLEDRGRGVALQLDLRSGKVMFSDNNSRPMYDVLDAN</sequence>
<evidence type="ECO:0000256" key="1">
    <source>
        <dbReference type="SAM" id="MobiDB-lite"/>
    </source>
</evidence>
<dbReference type="AlphaFoldDB" id="A0A2U2HE93"/>
<keyword evidence="3" id="KW-1185">Reference proteome</keyword>
<feature type="region of interest" description="Disordered" evidence="1">
    <location>
        <begin position="1"/>
        <end position="56"/>
    </location>
</feature>
<evidence type="ECO:0000313" key="3">
    <source>
        <dbReference type="Proteomes" id="UP000241421"/>
    </source>
</evidence>
<protein>
    <submittedName>
        <fullName evidence="2">Uncharacterized protein</fullName>
    </submittedName>
</protein>
<comment type="caution">
    <text evidence="2">The sequence shown here is derived from an EMBL/GenBank/DDBJ whole genome shotgun (WGS) entry which is preliminary data.</text>
</comment>
<evidence type="ECO:0000313" key="2">
    <source>
        <dbReference type="EMBL" id="PWF41747.1"/>
    </source>
</evidence>
<proteinExistence type="predicted"/>